<dbReference type="InterPro" id="IPR000719">
    <property type="entry name" value="Prot_kinase_dom"/>
</dbReference>
<dbReference type="OrthoDB" id="7740at10239"/>
<feature type="domain" description="Protein kinase" evidence="3">
    <location>
        <begin position="89"/>
        <end position="389"/>
    </location>
</feature>
<dbReference type="EMBL" id="HQ698924">
    <property type="protein sequence ID" value="ADW24460.1"/>
    <property type="molecule type" value="Genomic_DNA"/>
</dbReference>
<dbReference type="InterPro" id="IPR008266">
    <property type="entry name" value="Tyr_kinase_AS"/>
</dbReference>
<keyword evidence="6" id="KW-1185">Reference proteome</keyword>
<feature type="compositionally biased region" description="Polar residues" evidence="2">
    <location>
        <begin position="35"/>
        <end position="45"/>
    </location>
</feature>
<dbReference type="GO" id="GO:0004672">
    <property type="term" value="F:protein kinase activity"/>
    <property type="evidence" value="ECO:0007669"/>
    <property type="project" value="InterPro"/>
</dbReference>
<keyword evidence="4" id="KW-0418">Kinase</keyword>
<dbReference type="SUPFAM" id="SSF56112">
    <property type="entry name" value="Protein kinase-like (PK-like)"/>
    <property type="match status" value="1"/>
</dbReference>
<dbReference type="Proteomes" id="UP000164320">
    <property type="component" value="Genome"/>
</dbReference>
<dbReference type="InterPro" id="IPR011009">
    <property type="entry name" value="Kinase-like_dom_sf"/>
</dbReference>
<keyword evidence="1" id="KW-0067">ATP-binding</keyword>
<evidence type="ECO:0000313" key="7">
    <source>
        <dbReference type="Proteomes" id="UP000164320"/>
    </source>
</evidence>
<feature type="region of interest" description="Disordered" evidence="2">
    <location>
        <begin position="23"/>
        <end position="48"/>
    </location>
</feature>
<evidence type="ECO:0000256" key="2">
    <source>
        <dbReference type="SAM" id="MobiDB-lite"/>
    </source>
</evidence>
<dbReference type="PROSITE" id="PS50011">
    <property type="entry name" value="PROTEIN_KINASE_DOM"/>
    <property type="match status" value="1"/>
</dbReference>
<dbReference type="Proteomes" id="UP000134313">
    <property type="component" value="Segment"/>
</dbReference>
<dbReference type="EMBL" id="HQ221963">
    <property type="protein sequence ID" value="ADW24378.1"/>
    <property type="molecule type" value="Genomic_DNA"/>
</dbReference>
<protein>
    <submittedName>
        <fullName evidence="4">Kinase</fullName>
    </submittedName>
</protein>
<evidence type="ECO:0000259" key="3">
    <source>
        <dbReference type="PROSITE" id="PS50011"/>
    </source>
</evidence>
<proteinExistence type="predicted"/>
<organism evidence="4 6">
    <name type="scientific">Cricetid gammaherpesvirus 2</name>
    <dbReference type="NCBI Taxonomy" id="1605972"/>
    <lineage>
        <taxon>Viruses</taxon>
        <taxon>Duplodnaviria</taxon>
        <taxon>Heunggongvirae</taxon>
        <taxon>Peploviricota</taxon>
        <taxon>Herviviricetes</taxon>
        <taxon>Herpesvirales</taxon>
        <taxon>Orthoherpesviridae</taxon>
        <taxon>Gammaherpesvirinae</taxon>
        <taxon>Rhadinovirus</taxon>
        <taxon>Rhadinovirus cricetidgamma2</taxon>
    </lineage>
</organism>
<dbReference type="SMART" id="SM00220">
    <property type="entry name" value="S_TKc"/>
    <property type="match status" value="1"/>
</dbReference>
<dbReference type="RefSeq" id="YP_004207873.1">
    <property type="nucleotide sequence ID" value="NC_015049.1"/>
</dbReference>
<keyword evidence="4" id="KW-0808">Transferase</keyword>
<sequence>MATALTISSSGESTKSLVCLESLSDMDDRPGPSNAARNQRPQQMPRNDEPSIIDHMLWQKDHVSMDQSCLNVISFKIPAIWTSCKHPKLPTGHQLGRGGYGSVSTVANNPGMCVKKMSNSRDFFSEAVIMDVVEVSKRNNSDHAGVRNIVGILGVCSHCKVIMYPRYRCSLDKFILLPNMCLQLINGFQGLMNAVEFLNVKCGFTHCDISPSNILVGNGGVANLILGDMGVCVITGNPANYPKIIIRTKNGRNVGSVKCTICPEYTGKCEYRPAFLLFMNYDTAINGRSSDFHNFSPTRSQGLLLDKCSLLCTFLESLIMLAGKPYRYLQRVINDNPPPDEGAKVLCHLMQRECVASILSCLTYTKFHIGLDPKRGSTYIKLSKAHSTYFSNLCSQGRHVLYYMLDREHAETYRHPMLRTFLLQFNSLDKFKPLPQ</sequence>
<reference evidence="6 7" key="1">
    <citation type="journal article" date="2011" name="J. Virol.">
        <title>Identification and sequencing of a novel rodent gammaherpesvirus that establishes acute and latent infection in laboratory mice.</title>
        <authorList>
            <person name="Loh J."/>
            <person name="Zhao G."/>
            <person name="Nelson C.A."/>
            <person name="Coder P."/>
            <person name="Droit L."/>
            <person name="Handley S.A."/>
            <person name="Johnson L.S."/>
            <person name="Vachharajani P."/>
            <person name="Guzman H."/>
            <person name="Tesh R.B."/>
            <person name="Wang D."/>
            <person name="Fremont D.H."/>
            <person name="Virgin H.W."/>
        </authorList>
    </citation>
    <scope>NUCLEOTIDE SEQUENCE [LARGE SCALE GENOMIC DNA]</scope>
</reference>
<dbReference type="GO" id="GO:0005524">
    <property type="term" value="F:ATP binding"/>
    <property type="evidence" value="ECO:0007669"/>
    <property type="project" value="UniProtKB-UniRule"/>
</dbReference>
<evidence type="ECO:0000313" key="5">
    <source>
        <dbReference type="EMBL" id="ADW24460.1"/>
    </source>
</evidence>
<name>E9M5M0_9GAMA</name>
<evidence type="ECO:0000313" key="6">
    <source>
        <dbReference type="Proteomes" id="UP000134313"/>
    </source>
</evidence>
<dbReference type="InterPro" id="IPR017441">
    <property type="entry name" value="Protein_kinase_ATP_BS"/>
</dbReference>
<dbReference type="PROSITE" id="PS00109">
    <property type="entry name" value="PROTEIN_KINASE_TYR"/>
    <property type="match status" value="1"/>
</dbReference>
<gene>
    <name evidence="5" type="ORF">RHVP-L.36</name>
    <name evidence="4" type="ORF">RHVP.36</name>
</gene>
<accession>E9M5M0</accession>
<dbReference type="PROSITE" id="PS00107">
    <property type="entry name" value="PROTEIN_KINASE_ATP"/>
    <property type="match status" value="1"/>
</dbReference>
<evidence type="ECO:0000313" key="4">
    <source>
        <dbReference type="EMBL" id="ADW24378.1"/>
    </source>
</evidence>
<feature type="binding site" evidence="1">
    <location>
        <position position="116"/>
    </location>
    <ligand>
        <name>ATP</name>
        <dbReference type="ChEBI" id="CHEBI:30616"/>
    </ligand>
</feature>
<evidence type="ECO:0000256" key="1">
    <source>
        <dbReference type="PROSITE-ProRule" id="PRU10141"/>
    </source>
</evidence>
<dbReference type="Gene3D" id="1.10.510.10">
    <property type="entry name" value="Transferase(Phosphotransferase) domain 1"/>
    <property type="match status" value="1"/>
</dbReference>
<dbReference type="GeneID" id="10192228"/>
<dbReference type="KEGG" id="vg:10192228"/>
<keyword evidence="1" id="KW-0547">Nucleotide-binding</keyword>